<feature type="transmembrane region" description="Helical" evidence="6">
    <location>
        <begin position="473"/>
        <end position="492"/>
    </location>
</feature>
<evidence type="ECO:0000256" key="1">
    <source>
        <dbReference type="ARBA" id="ARBA00004141"/>
    </source>
</evidence>
<dbReference type="InterPro" id="IPR002645">
    <property type="entry name" value="STAS_dom"/>
</dbReference>
<dbReference type="InterPro" id="IPR036513">
    <property type="entry name" value="STAS_dom_sf"/>
</dbReference>
<dbReference type="AlphaFoldDB" id="A0A310SI74"/>
<dbReference type="FunFam" id="3.30.750.24:FF:000028">
    <property type="entry name" value="Sulfate transporter, putative"/>
    <property type="match status" value="1"/>
</dbReference>
<dbReference type="SUPFAM" id="SSF52091">
    <property type="entry name" value="SpoIIaa-like"/>
    <property type="match status" value="1"/>
</dbReference>
<evidence type="ECO:0000256" key="3">
    <source>
        <dbReference type="ARBA" id="ARBA00022989"/>
    </source>
</evidence>
<keyword evidence="9" id="KW-1185">Reference proteome</keyword>
<dbReference type="EMBL" id="KQ759878">
    <property type="protein sequence ID" value="OAD62248.1"/>
    <property type="molecule type" value="Genomic_DNA"/>
</dbReference>
<dbReference type="Pfam" id="PF00916">
    <property type="entry name" value="Sulfate_transp"/>
    <property type="match status" value="1"/>
</dbReference>
<dbReference type="InterPro" id="IPR001902">
    <property type="entry name" value="SLC26A/SulP_fam"/>
</dbReference>
<feature type="transmembrane region" description="Helical" evidence="6">
    <location>
        <begin position="268"/>
        <end position="290"/>
    </location>
</feature>
<proteinExistence type="predicted"/>
<dbReference type="CDD" id="cd07042">
    <property type="entry name" value="STAS_SulP_like_sulfate_transporter"/>
    <property type="match status" value="1"/>
</dbReference>
<dbReference type="OrthoDB" id="288203at2759"/>
<dbReference type="Pfam" id="PF01740">
    <property type="entry name" value="STAS"/>
    <property type="match status" value="1"/>
</dbReference>
<evidence type="ECO:0000259" key="7">
    <source>
        <dbReference type="PROSITE" id="PS50801"/>
    </source>
</evidence>
<feature type="compositionally biased region" description="Low complexity" evidence="5">
    <location>
        <begin position="29"/>
        <end position="39"/>
    </location>
</feature>
<dbReference type="InterPro" id="IPR011547">
    <property type="entry name" value="SLC26A/SulP_dom"/>
</dbReference>
<organism evidence="8 9">
    <name type="scientific">Eufriesea mexicana</name>
    <dbReference type="NCBI Taxonomy" id="516756"/>
    <lineage>
        <taxon>Eukaryota</taxon>
        <taxon>Metazoa</taxon>
        <taxon>Ecdysozoa</taxon>
        <taxon>Arthropoda</taxon>
        <taxon>Hexapoda</taxon>
        <taxon>Insecta</taxon>
        <taxon>Pterygota</taxon>
        <taxon>Neoptera</taxon>
        <taxon>Endopterygota</taxon>
        <taxon>Hymenoptera</taxon>
        <taxon>Apocrita</taxon>
        <taxon>Aculeata</taxon>
        <taxon>Apoidea</taxon>
        <taxon>Anthophila</taxon>
        <taxon>Apidae</taxon>
        <taxon>Eufriesea</taxon>
    </lineage>
</organism>
<name>A0A310SI74_9HYME</name>
<sequence>MNSTNGMGDADEENKTGVYVNQGLSGSGDSLNLGHSNNSQIQHNSYGSRQEMQGSSDFILVEESEDYGIEHKDNFTHSMLYQLRRRCRSACTKKTIYKRVPILNWLPRYSGQDALGDLVAGITVGLTVIPQSLAYANVAGLPPQHGLYGSFLGCFIYVIFGSCKDTPMGPSAITSLLTYQTIAHLDAPLQHAILLCFLAGVIELIMGIFGLGFLIDFVSGPVSSGFTSAVALIIITSQVKDILGIPAKGSQFLEMWKSLIKHVHETSAWDAALGVSCIALLLFLRLIASYSVGPKDKEAQNTKYLVLNKLIWLFGTSRNALLVILSGFLGYCFREESPFKLVGHIQQGMPNVQLPSFSYTKDEHTTVTFIDMVSNLGSGILVLPLISLMEDIAICKAFSTGKSVDATQELIAIGISNIGNSFVQAFPGTGSLSRSAVNNASGVRTPMGGIYTGTLVIIALFFLTPYFSYIPKTTLAAIIIAAVIFMVEVKVVKPMWRTKKSDLIPGLGTFVACLLLQLEIGILCGIGINILFILYHAARPKISVEKLTTRHGIRYLMLTPDRCLIFPSVDYVRNLVTKYSQRTLNVATPVVIDCSHIYGADFTAATVIETLTKDFASRGQPLFFYNLKPSVYAVFEGVASTDFVVYYTQEALDDLLKDRGYIKQIK</sequence>
<feature type="transmembrane region" description="Helical" evidence="6">
    <location>
        <begin position="504"/>
        <end position="535"/>
    </location>
</feature>
<evidence type="ECO:0000313" key="8">
    <source>
        <dbReference type="EMBL" id="OAD62248.1"/>
    </source>
</evidence>
<evidence type="ECO:0000313" key="9">
    <source>
        <dbReference type="Proteomes" id="UP000250275"/>
    </source>
</evidence>
<dbReference type="GO" id="GO:0016020">
    <property type="term" value="C:membrane"/>
    <property type="evidence" value="ECO:0007669"/>
    <property type="project" value="UniProtKB-SubCell"/>
</dbReference>
<protein>
    <submittedName>
        <fullName evidence="8">Sodium-independent sulfate anion transporter</fullName>
    </submittedName>
</protein>
<dbReference type="PROSITE" id="PS50801">
    <property type="entry name" value="STAS"/>
    <property type="match status" value="1"/>
</dbReference>
<feature type="transmembrane region" description="Helical" evidence="6">
    <location>
        <begin position="448"/>
        <end position="467"/>
    </location>
</feature>
<accession>A0A310SI74</accession>
<dbReference type="Proteomes" id="UP000250275">
    <property type="component" value="Unassembled WGS sequence"/>
</dbReference>
<evidence type="ECO:0000256" key="6">
    <source>
        <dbReference type="SAM" id="Phobius"/>
    </source>
</evidence>
<reference evidence="8 9" key="1">
    <citation type="submission" date="2015-07" db="EMBL/GenBank/DDBJ databases">
        <title>The genome of Eufriesea mexicana.</title>
        <authorList>
            <person name="Pan H."/>
            <person name="Kapheim K."/>
        </authorList>
    </citation>
    <scope>NUCLEOTIDE SEQUENCE [LARGE SCALE GENOMIC DNA]</scope>
    <source>
        <strain evidence="8">0111107269</strain>
        <tissue evidence="8">Whole body</tissue>
    </source>
</reference>
<keyword evidence="4 6" id="KW-0472">Membrane</keyword>
<comment type="subcellular location">
    <subcellularLocation>
        <location evidence="1">Membrane</location>
        <topology evidence="1">Multi-pass membrane protein</topology>
    </subcellularLocation>
</comment>
<dbReference type="PANTHER" id="PTHR11814">
    <property type="entry name" value="SULFATE TRANSPORTER"/>
    <property type="match status" value="1"/>
</dbReference>
<keyword evidence="3 6" id="KW-1133">Transmembrane helix</keyword>
<evidence type="ECO:0000256" key="4">
    <source>
        <dbReference type="ARBA" id="ARBA00023136"/>
    </source>
</evidence>
<dbReference type="GO" id="GO:0055085">
    <property type="term" value="P:transmembrane transport"/>
    <property type="evidence" value="ECO:0007669"/>
    <property type="project" value="InterPro"/>
</dbReference>
<dbReference type="Gene3D" id="3.30.750.24">
    <property type="entry name" value="STAS domain"/>
    <property type="match status" value="1"/>
</dbReference>
<feature type="region of interest" description="Disordered" evidence="5">
    <location>
        <begin position="29"/>
        <end position="48"/>
    </location>
</feature>
<feature type="transmembrane region" description="Helical" evidence="6">
    <location>
        <begin position="310"/>
        <end position="333"/>
    </location>
</feature>
<feature type="transmembrane region" description="Helical" evidence="6">
    <location>
        <begin position="192"/>
        <end position="214"/>
    </location>
</feature>
<keyword evidence="2 6" id="KW-0812">Transmembrane</keyword>
<evidence type="ECO:0000256" key="2">
    <source>
        <dbReference type="ARBA" id="ARBA00022692"/>
    </source>
</evidence>
<feature type="domain" description="STAS" evidence="7">
    <location>
        <begin position="564"/>
        <end position="636"/>
    </location>
</feature>
<gene>
    <name evidence="8" type="ORF">WN48_06986</name>
</gene>
<evidence type="ECO:0000256" key="5">
    <source>
        <dbReference type="SAM" id="MobiDB-lite"/>
    </source>
</evidence>